<proteinExistence type="predicted"/>
<dbReference type="PANTHER" id="PTHR43433:SF5">
    <property type="entry name" value="AB HYDROLASE-1 DOMAIN-CONTAINING PROTEIN"/>
    <property type="match status" value="1"/>
</dbReference>
<gene>
    <name evidence="2" type="ORF">EZS28_028440</name>
</gene>
<dbReference type="InterPro" id="IPR000073">
    <property type="entry name" value="AB_hydrolase_1"/>
</dbReference>
<evidence type="ECO:0000313" key="2">
    <source>
        <dbReference type="EMBL" id="KAA6376033.1"/>
    </source>
</evidence>
<reference evidence="2 3" key="1">
    <citation type="submission" date="2019-03" db="EMBL/GenBank/DDBJ databases">
        <title>Single cell metagenomics reveals metabolic interactions within the superorganism composed of flagellate Streblomastix strix and complex community of Bacteroidetes bacteria on its surface.</title>
        <authorList>
            <person name="Treitli S.C."/>
            <person name="Kolisko M."/>
            <person name="Husnik F."/>
            <person name="Keeling P."/>
            <person name="Hampl V."/>
        </authorList>
    </citation>
    <scope>NUCLEOTIDE SEQUENCE [LARGE SCALE GENOMIC DNA]</scope>
    <source>
        <strain evidence="2">ST1C</strain>
    </source>
</reference>
<protein>
    <recommendedName>
        <fullName evidence="1">AB hydrolase-1 domain-containing protein</fullName>
    </recommendedName>
</protein>
<sequence length="276" mass="31501">MTVFPSESETDTTLEIPLQRFNIKVGRENEIANKVRQALVKNEYFSLDENGTELYYEIYGRGEHKILFINASGRSLDDYRHLISRFLDLNQFQMCTYDHRTTGMSKGKLQRLSTALLAQDIEKLIAHLQWGQVNIIAHSMGSFTALELLLHNPNYIQSGFLMGCSSGYWRPSFTTIGRTILQAFACSSKQQKEIEAPVSYSKQFLSEYQEDLQMTGLEYVCQDQEYSPICEENGSFLVSISEYRACMSHFVDEKGLEEVKQTNIPILIAHGTADNV</sequence>
<dbReference type="OrthoDB" id="19657at2759"/>
<dbReference type="Proteomes" id="UP000324800">
    <property type="component" value="Unassembled WGS sequence"/>
</dbReference>
<dbReference type="InterPro" id="IPR050471">
    <property type="entry name" value="AB_hydrolase"/>
</dbReference>
<evidence type="ECO:0000313" key="3">
    <source>
        <dbReference type="Proteomes" id="UP000324800"/>
    </source>
</evidence>
<organism evidence="2 3">
    <name type="scientific">Streblomastix strix</name>
    <dbReference type="NCBI Taxonomy" id="222440"/>
    <lineage>
        <taxon>Eukaryota</taxon>
        <taxon>Metamonada</taxon>
        <taxon>Preaxostyla</taxon>
        <taxon>Oxymonadida</taxon>
        <taxon>Streblomastigidae</taxon>
        <taxon>Streblomastix</taxon>
    </lineage>
</organism>
<dbReference type="Pfam" id="PF00561">
    <property type="entry name" value="Abhydrolase_1"/>
    <property type="match status" value="1"/>
</dbReference>
<accession>A0A5J4V0K6</accession>
<evidence type="ECO:0000259" key="1">
    <source>
        <dbReference type="Pfam" id="PF00561"/>
    </source>
</evidence>
<comment type="caution">
    <text evidence="2">The sequence shown here is derived from an EMBL/GenBank/DDBJ whole genome shotgun (WGS) entry which is preliminary data.</text>
</comment>
<name>A0A5J4V0K6_9EUKA</name>
<dbReference type="PANTHER" id="PTHR43433">
    <property type="entry name" value="HYDROLASE, ALPHA/BETA FOLD FAMILY PROTEIN"/>
    <property type="match status" value="1"/>
</dbReference>
<dbReference type="InterPro" id="IPR029058">
    <property type="entry name" value="AB_hydrolase_fold"/>
</dbReference>
<dbReference type="Gene3D" id="3.40.50.1820">
    <property type="entry name" value="alpha/beta hydrolase"/>
    <property type="match status" value="1"/>
</dbReference>
<dbReference type="SUPFAM" id="SSF53474">
    <property type="entry name" value="alpha/beta-Hydrolases"/>
    <property type="match status" value="1"/>
</dbReference>
<feature type="domain" description="AB hydrolase-1" evidence="1">
    <location>
        <begin position="66"/>
        <end position="164"/>
    </location>
</feature>
<dbReference type="EMBL" id="SNRW01010806">
    <property type="protein sequence ID" value="KAA6376033.1"/>
    <property type="molecule type" value="Genomic_DNA"/>
</dbReference>
<dbReference type="AlphaFoldDB" id="A0A5J4V0K6"/>